<dbReference type="Proteomes" id="UP000190435">
    <property type="component" value="Unassembled WGS sequence"/>
</dbReference>
<dbReference type="STRING" id="34060.B0181_04500"/>
<organism evidence="1 3">
    <name type="scientific">Moraxella caviae</name>
    <dbReference type="NCBI Taxonomy" id="34060"/>
    <lineage>
        <taxon>Bacteria</taxon>
        <taxon>Pseudomonadati</taxon>
        <taxon>Pseudomonadota</taxon>
        <taxon>Gammaproteobacteria</taxon>
        <taxon>Moraxellales</taxon>
        <taxon>Moraxellaceae</taxon>
        <taxon>Moraxella</taxon>
    </lineage>
</organism>
<evidence type="ECO:0000313" key="2">
    <source>
        <dbReference type="EMBL" id="STZ14969.1"/>
    </source>
</evidence>
<evidence type="ECO:0000313" key="4">
    <source>
        <dbReference type="Proteomes" id="UP000255279"/>
    </source>
</evidence>
<keyword evidence="3" id="KW-1185">Reference proteome</keyword>
<reference evidence="2 4" key="2">
    <citation type="submission" date="2018-06" db="EMBL/GenBank/DDBJ databases">
        <authorList>
            <consortium name="Pathogen Informatics"/>
            <person name="Doyle S."/>
        </authorList>
    </citation>
    <scope>NUCLEOTIDE SEQUENCE [LARGE SCALE GENOMIC DNA]</scope>
    <source>
        <strain evidence="2 4">NCTC10293</strain>
    </source>
</reference>
<dbReference type="EMBL" id="MUXU01000028">
    <property type="protein sequence ID" value="OOR90732.1"/>
    <property type="molecule type" value="Genomic_DNA"/>
</dbReference>
<sequence length="211" mass="24785">MKSSENYPNIKNTLSHSRLATYEKFTQNTEQALSLYQWNLQISSALFECLAVCEVVIRNAVANAIQAEHGTDWAFNVRFVRSMQQNRRDELLDARQETTEQTICELPFVFWQGFFTARFNDEIWKKHWAVALPNAKHADLPIMRAEVFDNLEKIRKLRNRIAHHEPIFNRNLQGDYKRIIKIIGYCCTDTATWVKSWQKVDELLKIKPTPP</sequence>
<name>A0A1T0A4J2_9GAMM</name>
<dbReference type="OrthoDB" id="9813050at2"/>
<protein>
    <submittedName>
        <fullName evidence="2">Abortive infection bacteriophage resistance protein</fullName>
    </submittedName>
</protein>
<proteinExistence type="predicted"/>
<gene>
    <name evidence="1" type="ORF">B0181_04500</name>
    <name evidence="2" type="ORF">NCTC10293_02576</name>
</gene>
<dbReference type="Proteomes" id="UP000255279">
    <property type="component" value="Unassembled WGS sequence"/>
</dbReference>
<evidence type="ECO:0000313" key="3">
    <source>
        <dbReference type="Proteomes" id="UP000190435"/>
    </source>
</evidence>
<accession>A0A1T0A4J2</accession>
<dbReference type="AlphaFoldDB" id="A0A1T0A4J2"/>
<dbReference type="RefSeq" id="WP_078276293.1">
    <property type="nucleotide sequence ID" value="NZ_MUXU01000028.1"/>
</dbReference>
<evidence type="ECO:0000313" key="1">
    <source>
        <dbReference type="EMBL" id="OOR90732.1"/>
    </source>
</evidence>
<dbReference type="EMBL" id="UGQE01000007">
    <property type="protein sequence ID" value="STZ14969.1"/>
    <property type="molecule type" value="Genomic_DNA"/>
</dbReference>
<reference evidence="1 3" key="1">
    <citation type="submission" date="2017-02" db="EMBL/GenBank/DDBJ databases">
        <title>Draft genome sequence of Moraxella caviae CCUG 355 type strain.</title>
        <authorList>
            <person name="Engstrom-Jakobsson H."/>
            <person name="Salva-Serra F."/>
            <person name="Thorell K."/>
            <person name="Gonzales-Siles L."/>
            <person name="Karlsson R."/>
            <person name="Boulund F."/>
            <person name="Engstrand L."/>
            <person name="Moore E."/>
        </authorList>
    </citation>
    <scope>NUCLEOTIDE SEQUENCE [LARGE SCALE GENOMIC DNA]</scope>
    <source>
        <strain evidence="1 3">CCUG 355</strain>
    </source>
</reference>